<name>X1HLX4_9ZZZZ</name>
<feature type="non-terminal residue" evidence="2">
    <location>
        <position position="1"/>
    </location>
</feature>
<proteinExistence type="predicted"/>
<dbReference type="EMBL" id="BARU01015738">
    <property type="protein sequence ID" value="GAH54849.1"/>
    <property type="molecule type" value="Genomic_DNA"/>
</dbReference>
<sequence>DIKRSHEPEKRRHELPIALIGVVIAGVVLIFLIFNFVFKGG</sequence>
<protein>
    <submittedName>
        <fullName evidence="2">Uncharacterized protein</fullName>
    </submittedName>
</protein>
<keyword evidence="1" id="KW-0472">Membrane</keyword>
<dbReference type="AlphaFoldDB" id="X1HLX4"/>
<comment type="caution">
    <text evidence="2">The sequence shown here is derived from an EMBL/GenBank/DDBJ whole genome shotgun (WGS) entry which is preliminary data.</text>
</comment>
<keyword evidence="1" id="KW-1133">Transmembrane helix</keyword>
<feature type="transmembrane region" description="Helical" evidence="1">
    <location>
        <begin position="15"/>
        <end position="38"/>
    </location>
</feature>
<evidence type="ECO:0000256" key="1">
    <source>
        <dbReference type="SAM" id="Phobius"/>
    </source>
</evidence>
<gene>
    <name evidence="2" type="ORF">S03H2_26819</name>
</gene>
<accession>X1HLX4</accession>
<reference evidence="2" key="1">
    <citation type="journal article" date="2014" name="Front. Microbiol.">
        <title>High frequency of phylogenetically diverse reductive dehalogenase-homologous genes in deep subseafloor sedimentary metagenomes.</title>
        <authorList>
            <person name="Kawai M."/>
            <person name="Futagami T."/>
            <person name="Toyoda A."/>
            <person name="Takaki Y."/>
            <person name="Nishi S."/>
            <person name="Hori S."/>
            <person name="Arai W."/>
            <person name="Tsubouchi T."/>
            <person name="Morono Y."/>
            <person name="Uchiyama I."/>
            <person name="Ito T."/>
            <person name="Fujiyama A."/>
            <person name="Inagaki F."/>
            <person name="Takami H."/>
        </authorList>
    </citation>
    <scope>NUCLEOTIDE SEQUENCE</scope>
    <source>
        <strain evidence="2">Expedition CK06-06</strain>
    </source>
</reference>
<organism evidence="2">
    <name type="scientific">marine sediment metagenome</name>
    <dbReference type="NCBI Taxonomy" id="412755"/>
    <lineage>
        <taxon>unclassified sequences</taxon>
        <taxon>metagenomes</taxon>
        <taxon>ecological metagenomes</taxon>
    </lineage>
</organism>
<keyword evidence="1" id="KW-0812">Transmembrane</keyword>
<evidence type="ECO:0000313" key="2">
    <source>
        <dbReference type="EMBL" id="GAH54849.1"/>
    </source>
</evidence>